<dbReference type="Pfam" id="PF19268">
    <property type="entry name" value="CIS_TMP"/>
    <property type="match status" value="1"/>
</dbReference>
<dbReference type="EMBL" id="JACWMY010000002">
    <property type="protein sequence ID" value="MBD1363169.1"/>
    <property type="molecule type" value="Genomic_DNA"/>
</dbReference>
<name>A0ABR7WP78_9SPHI</name>
<evidence type="ECO:0000313" key="2">
    <source>
        <dbReference type="Proteomes" id="UP000606600"/>
    </source>
</evidence>
<gene>
    <name evidence="1" type="ORF">IDJ77_05030</name>
</gene>
<reference evidence="1 2" key="1">
    <citation type="submission" date="2020-09" db="EMBL/GenBank/DDBJ databases">
        <title>Novel species of Mucilaginibacter isolated from a glacier on the Tibetan Plateau.</title>
        <authorList>
            <person name="Liu Q."/>
            <person name="Xin Y.-H."/>
        </authorList>
    </citation>
    <scope>NUCLEOTIDE SEQUENCE [LARGE SCALE GENOMIC DNA]</scope>
    <source>
        <strain evidence="1 2">ZT4R22</strain>
    </source>
</reference>
<dbReference type="RefSeq" id="WP_191187834.1">
    <property type="nucleotide sequence ID" value="NZ_JACWMY010000002.1"/>
</dbReference>
<proteinExistence type="predicted"/>
<dbReference type="InterPro" id="IPR045538">
    <property type="entry name" value="CIS_TMP"/>
</dbReference>
<protein>
    <submittedName>
        <fullName evidence="1">Uncharacterized protein</fullName>
    </submittedName>
</protein>
<accession>A0ABR7WP78</accession>
<organism evidence="1 2">
    <name type="scientific">Mucilaginibacter pankratovii</name>
    <dbReference type="NCBI Taxonomy" id="2772110"/>
    <lineage>
        <taxon>Bacteria</taxon>
        <taxon>Pseudomonadati</taxon>
        <taxon>Bacteroidota</taxon>
        <taxon>Sphingobacteriia</taxon>
        <taxon>Sphingobacteriales</taxon>
        <taxon>Sphingobacteriaceae</taxon>
        <taxon>Mucilaginibacter</taxon>
    </lineage>
</organism>
<evidence type="ECO:0000313" key="1">
    <source>
        <dbReference type="EMBL" id="MBD1363169.1"/>
    </source>
</evidence>
<dbReference type="Proteomes" id="UP000606600">
    <property type="component" value="Unassembled WGS sequence"/>
</dbReference>
<comment type="caution">
    <text evidence="1">The sequence shown here is derived from an EMBL/GenBank/DDBJ whole genome shotgun (WGS) entry which is preliminary data.</text>
</comment>
<sequence length="477" mass="53071">MQGADKHIIQKQLLEVTANGADNAFTFQQDVEALWKQNLAPRLEKLLDSYNTGGDSIQIGQLYIDVSVGSLADIEGKVVAEIDKQLRQKVAIPPGEPVTTVARRQIELLVFYLQKGHLPWWSPVKNRMEWQQYLTELLSKQINNSDSYVLTTALKADAVRNRLLAELTAPQFWQLVAAITAKSSEALKADLSSFNKALGGSYISDDFSVAYKHAVLRSVQAEAPANDIYASIAAHLAELISGLSQPVISAISKAAIGNMPLKQVIEKRAVNLAAREEVFKDIKPELPLSNEGKRAEDQAVEQKKEINATDDTGKPEDIYIANSGLVIVAPYLAEFFKQMQLADKGRLTASGKAVALLNYLVYGHDELAEFECVLSKILCGLEVSAVVKSYRLNDAEKHEADELLTAVIAHWQVLKNTSIQGLRASFLQREGRLSFADNEWRLKVQNQPYDVLLAHMPWNISMIKLSWMPHLLKVDWV</sequence>
<keyword evidence="2" id="KW-1185">Reference proteome</keyword>